<dbReference type="AlphaFoldDB" id="A0A7Z7B358"/>
<organism evidence="1 2">
    <name type="scientific">Paraburkholderia steynii</name>
    <dbReference type="NCBI Taxonomy" id="1245441"/>
    <lineage>
        <taxon>Bacteria</taxon>
        <taxon>Pseudomonadati</taxon>
        <taxon>Pseudomonadota</taxon>
        <taxon>Betaproteobacteria</taxon>
        <taxon>Burkholderiales</taxon>
        <taxon>Burkholderiaceae</taxon>
        <taxon>Paraburkholderia</taxon>
    </lineage>
</organism>
<evidence type="ECO:0000313" key="2">
    <source>
        <dbReference type="Proteomes" id="UP000198900"/>
    </source>
</evidence>
<comment type="caution">
    <text evidence="1">The sequence shown here is derived from an EMBL/GenBank/DDBJ whole genome shotgun (WGS) entry which is preliminary data.</text>
</comment>
<reference evidence="1" key="1">
    <citation type="submission" date="2016-10" db="EMBL/GenBank/DDBJ databases">
        <authorList>
            <person name="Varghese N."/>
            <person name="Submissions S."/>
        </authorList>
    </citation>
    <scope>NUCLEOTIDE SEQUENCE [LARGE SCALE GENOMIC DNA]</scope>
    <source>
        <strain evidence="1">YR281</strain>
    </source>
</reference>
<dbReference type="EMBL" id="FNDI01000004">
    <property type="protein sequence ID" value="SDH36729.1"/>
    <property type="molecule type" value="Genomic_DNA"/>
</dbReference>
<keyword evidence="2" id="KW-1185">Reference proteome</keyword>
<sequence>MLRTERERFRLCDAANGPTGSMGQCDHAHASRLWACLQDVRQFYSSSPANLANPSTDSRGIWSWFTMESSSA</sequence>
<proteinExistence type="predicted"/>
<evidence type="ECO:0000313" key="1">
    <source>
        <dbReference type="EMBL" id="SDH36729.1"/>
    </source>
</evidence>
<accession>A0A7Z7B358</accession>
<protein>
    <submittedName>
        <fullName evidence="1">Uncharacterized protein</fullName>
    </submittedName>
</protein>
<name>A0A7Z7B358_9BURK</name>
<gene>
    <name evidence="1" type="ORF">SAMN04487926_104132</name>
</gene>
<dbReference type="Proteomes" id="UP000198900">
    <property type="component" value="Unassembled WGS sequence"/>
</dbReference>